<accession>A0A381N9E3</accession>
<feature type="transmembrane region" description="Helical" evidence="1">
    <location>
        <begin position="129"/>
        <end position="149"/>
    </location>
</feature>
<feature type="transmembrane region" description="Helical" evidence="1">
    <location>
        <begin position="69"/>
        <end position="87"/>
    </location>
</feature>
<feature type="transmembrane region" description="Helical" evidence="1">
    <location>
        <begin position="202"/>
        <end position="222"/>
    </location>
</feature>
<feature type="non-terminal residue" evidence="3">
    <location>
        <position position="1"/>
    </location>
</feature>
<evidence type="ECO:0000256" key="1">
    <source>
        <dbReference type="SAM" id="Phobius"/>
    </source>
</evidence>
<feature type="transmembrane region" description="Helical" evidence="1">
    <location>
        <begin position="266"/>
        <end position="282"/>
    </location>
</feature>
<dbReference type="SUPFAM" id="SSF103473">
    <property type="entry name" value="MFS general substrate transporter"/>
    <property type="match status" value="1"/>
</dbReference>
<reference evidence="3" key="1">
    <citation type="submission" date="2018-05" db="EMBL/GenBank/DDBJ databases">
        <authorList>
            <person name="Lanie J.A."/>
            <person name="Ng W.-L."/>
            <person name="Kazmierczak K.M."/>
            <person name="Andrzejewski T.M."/>
            <person name="Davidsen T.M."/>
            <person name="Wayne K.J."/>
            <person name="Tettelin H."/>
            <person name="Glass J.I."/>
            <person name="Rusch D."/>
            <person name="Podicherti R."/>
            <person name="Tsui H.-C.T."/>
            <person name="Winkler M.E."/>
        </authorList>
    </citation>
    <scope>NUCLEOTIDE SEQUENCE</scope>
</reference>
<dbReference type="Gene3D" id="1.20.1250.20">
    <property type="entry name" value="MFS general substrate transporter like domains"/>
    <property type="match status" value="2"/>
</dbReference>
<keyword evidence="1" id="KW-0472">Membrane</keyword>
<dbReference type="PROSITE" id="PS50850">
    <property type="entry name" value="MFS"/>
    <property type="match status" value="1"/>
</dbReference>
<dbReference type="InterPro" id="IPR036259">
    <property type="entry name" value="MFS_trans_sf"/>
</dbReference>
<feature type="transmembrane region" description="Helical" evidence="1">
    <location>
        <begin position="288"/>
        <end position="306"/>
    </location>
</feature>
<feature type="transmembrane region" description="Helical" evidence="1">
    <location>
        <begin position="326"/>
        <end position="347"/>
    </location>
</feature>
<proteinExistence type="predicted"/>
<sequence>VQNKIRLALFGALFYNITQGLAFTLVRLQAEALGDFRTLGLVVGLPNFALVAGSTFWGVVADRWKNRRAVVVLCSILSAVLYIPLPWLGPMGLVTVRTIQSFFLGGMVQIATLFSELNPGARATLMGKLEAALGFGWGAGAFLGGFLVISSDYGSAHPSVILSFLLTASIGVFAVVGYMGATERSVLRIDEDLDFAPYFWKLSRLFITTFILFMGYMFFLSFSPVYLTEITGSTYGMGVIVLLSGIVHALVAPYAGKLVDAYPREMAIRAASILVFVSMVIYSVTQNIYLVTLAFVLPIFMTYFLGARSIVADTVPYQLRARTMGLLTSFCLLGSGFGSILVGELLLHFEYQSVFRIGAVLTLMAVATGWKRF</sequence>
<dbReference type="InterPro" id="IPR011701">
    <property type="entry name" value="MFS"/>
</dbReference>
<keyword evidence="1" id="KW-1133">Transmembrane helix</keyword>
<dbReference type="GO" id="GO:0022857">
    <property type="term" value="F:transmembrane transporter activity"/>
    <property type="evidence" value="ECO:0007669"/>
    <property type="project" value="InterPro"/>
</dbReference>
<keyword evidence="1" id="KW-0812">Transmembrane</keyword>
<evidence type="ECO:0000313" key="3">
    <source>
        <dbReference type="EMBL" id="SUZ50694.1"/>
    </source>
</evidence>
<feature type="transmembrane region" description="Helical" evidence="1">
    <location>
        <begin position="353"/>
        <end position="370"/>
    </location>
</feature>
<feature type="transmembrane region" description="Helical" evidence="1">
    <location>
        <begin position="234"/>
        <end position="254"/>
    </location>
</feature>
<dbReference type="AlphaFoldDB" id="A0A381N9E3"/>
<dbReference type="Pfam" id="PF07690">
    <property type="entry name" value="MFS_1"/>
    <property type="match status" value="1"/>
</dbReference>
<evidence type="ECO:0000259" key="2">
    <source>
        <dbReference type="PROSITE" id="PS50850"/>
    </source>
</evidence>
<feature type="domain" description="Major facilitator superfamily (MFS) profile" evidence="2">
    <location>
        <begin position="4"/>
        <end position="373"/>
    </location>
</feature>
<name>A0A381N9E3_9ZZZZ</name>
<organism evidence="3">
    <name type="scientific">marine metagenome</name>
    <dbReference type="NCBI Taxonomy" id="408172"/>
    <lineage>
        <taxon>unclassified sequences</taxon>
        <taxon>metagenomes</taxon>
        <taxon>ecological metagenomes</taxon>
    </lineage>
</organism>
<protein>
    <recommendedName>
        <fullName evidence="2">Major facilitator superfamily (MFS) profile domain-containing protein</fullName>
    </recommendedName>
</protein>
<dbReference type="PANTHER" id="PTHR23518">
    <property type="entry name" value="C-METHYLTRANSFERASE"/>
    <property type="match status" value="1"/>
</dbReference>
<feature type="transmembrane region" description="Helical" evidence="1">
    <location>
        <begin position="38"/>
        <end position="57"/>
    </location>
</feature>
<dbReference type="EMBL" id="UINC01000184">
    <property type="protein sequence ID" value="SUZ50694.1"/>
    <property type="molecule type" value="Genomic_DNA"/>
</dbReference>
<dbReference type="InterPro" id="IPR020846">
    <property type="entry name" value="MFS_dom"/>
</dbReference>
<feature type="transmembrane region" description="Helical" evidence="1">
    <location>
        <begin position="161"/>
        <end position="181"/>
    </location>
</feature>
<gene>
    <name evidence="3" type="ORF">METZ01_LOCUS3548</name>
</gene>
<dbReference type="PANTHER" id="PTHR23518:SF2">
    <property type="entry name" value="MAJOR FACILITATOR SUPERFAMILY TRANSPORTER"/>
    <property type="match status" value="1"/>
</dbReference>